<keyword evidence="3" id="KW-1185">Reference proteome</keyword>
<evidence type="ECO:0000256" key="1">
    <source>
        <dbReference type="SAM" id="MobiDB-lite"/>
    </source>
</evidence>
<feature type="region of interest" description="Disordered" evidence="1">
    <location>
        <begin position="108"/>
        <end position="145"/>
    </location>
</feature>
<evidence type="ECO:0000313" key="2">
    <source>
        <dbReference type="EMBL" id="MDT0631933.1"/>
    </source>
</evidence>
<gene>
    <name evidence="2" type="ORF">RM540_09265</name>
</gene>
<protein>
    <submittedName>
        <fullName evidence="2">Uncharacterized protein</fullName>
    </submittedName>
</protein>
<dbReference type="RefSeq" id="WP_311663374.1">
    <property type="nucleotide sequence ID" value="NZ_JAVRHT010000019.1"/>
</dbReference>
<feature type="compositionally biased region" description="Pro residues" evidence="1">
    <location>
        <begin position="111"/>
        <end position="123"/>
    </location>
</feature>
<dbReference type="EMBL" id="JAVRHT010000019">
    <property type="protein sequence ID" value="MDT0631933.1"/>
    <property type="molecule type" value="Genomic_DNA"/>
</dbReference>
<proteinExistence type="predicted"/>
<dbReference type="Proteomes" id="UP001267426">
    <property type="component" value="Unassembled WGS sequence"/>
</dbReference>
<accession>A0ABU3BRL9</accession>
<evidence type="ECO:0000313" key="3">
    <source>
        <dbReference type="Proteomes" id="UP001267426"/>
    </source>
</evidence>
<organism evidence="2 3">
    <name type="scientific">Rubrivirga litoralis</name>
    <dbReference type="NCBI Taxonomy" id="3075598"/>
    <lineage>
        <taxon>Bacteria</taxon>
        <taxon>Pseudomonadati</taxon>
        <taxon>Rhodothermota</taxon>
        <taxon>Rhodothermia</taxon>
        <taxon>Rhodothermales</taxon>
        <taxon>Rubricoccaceae</taxon>
        <taxon>Rubrivirga</taxon>
    </lineage>
</organism>
<comment type="caution">
    <text evidence="2">The sequence shown here is derived from an EMBL/GenBank/DDBJ whole genome shotgun (WGS) entry which is preliminary data.</text>
</comment>
<name>A0ABU3BRL9_9BACT</name>
<sequence>MYASTAEPSPRIFTAYFARVVGPEHGAAFVRDLQAWAEGGPFRLLVVADESVVGVTDAVRGRVRTALGGLAAVVDRVAVAGAGRPCASAGALDVRHFGDDWHGAQRWLRAPRPPAAAPPPAPTPGARAALGASPDRPRPALRPNA</sequence>
<reference evidence="2 3" key="1">
    <citation type="submission" date="2023-09" db="EMBL/GenBank/DDBJ databases">
        <authorList>
            <person name="Rey-Velasco X."/>
        </authorList>
    </citation>
    <scope>NUCLEOTIDE SEQUENCE [LARGE SCALE GENOMIC DNA]</scope>
    <source>
        <strain evidence="2 3">F394</strain>
    </source>
</reference>